<dbReference type="EMBL" id="NSDM01000012">
    <property type="protein sequence ID" value="MDQ2587233.1"/>
    <property type="molecule type" value="Genomic_DNA"/>
</dbReference>
<dbReference type="Pfam" id="PF00581">
    <property type="entry name" value="Rhodanese"/>
    <property type="match status" value="1"/>
</dbReference>
<dbReference type="PANTHER" id="PTHR43031:SF1">
    <property type="entry name" value="PYRIDINE NUCLEOTIDE-DISULPHIDE OXIDOREDUCTASE"/>
    <property type="match status" value="1"/>
</dbReference>
<dbReference type="SMART" id="SM00450">
    <property type="entry name" value="RHOD"/>
    <property type="match status" value="1"/>
</dbReference>
<dbReference type="RefSeq" id="WP_306748704.1">
    <property type="nucleotide sequence ID" value="NZ_NSDM01000012.1"/>
</dbReference>
<proteinExistence type="predicted"/>
<accession>A0ABU0X512</accession>
<dbReference type="InterPro" id="IPR036873">
    <property type="entry name" value="Rhodanese-like_dom_sf"/>
</dbReference>
<evidence type="ECO:0000313" key="2">
    <source>
        <dbReference type="EMBL" id="MDQ2587233.1"/>
    </source>
</evidence>
<organism evidence="2 3">
    <name type="scientific">Saccharothrix yanglingensis</name>
    <dbReference type="NCBI Taxonomy" id="659496"/>
    <lineage>
        <taxon>Bacteria</taxon>
        <taxon>Bacillati</taxon>
        <taxon>Actinomycetota</taxon>
        <taxon>Actinomycetes</taxon>
        <taxon>Pseudonocardiales</taxon>
        <taxon>Pseudonocardiaceae</taxon>
        <taxon>Saccharothrix</taxon>
    </lineage>
</organism>
<reference evidence="2 3" key="1">
    <citation type="submission" date="2017-06" db="EMBL/GenBank/DDBJ databases">
        <title>Cultured bacterium strain Saccharothrix yanglingensis Hhs.015.</title>
        <authorList>
            <person name="Xia Y."/>
        </authorList>
    </citation>
    <scope>NUCLEOTIDE SEQUENCE [LARGE SCALE GENOMIC DNA]</scope>
    <source>
        <strain evidence="2 3">Hhs.015</strain>
    </source>
</reference>
<dbReference type="InterPro" id="IPR001763">
    <property type="entry name" value="Rhodanese-like_dom"/>
</dbReference>
<evidence type="ECO:0000313" key="3">
    <source>
        <dbReference type="Proteomes" id="UP001225605"/>
    </source>
</evidence>
<protein>
    <submittedName>
        <fullName evidence="2">Rhodanese</fullName>
    </submittedName>
</protein>
<evidence type="ECO:0000259" key="1">
    <source>
        <dbReference type="PROSITE" id="PS50206"/>
    </source>
</evidence>
<name>A0ABU0X512_9PSEU</name>
<dbReference type="PANTHER" id="PTHR43031">
    <property type="entry name" value="FAD-DEPENDENT OXIDOREDUCTASE"/>
    <property type="match status" value="1"/>
</dbReference>
<dbReference type="Gene3D" id="3.40.250.10">
    <property type="entry name" value="Rhodanese-like domain"/>
    <property type="match status" value="1"/>
</dbReference>
<comment type="caution">
    <text evidence="2">The sequence shown here is derived from an EMBL/GenBank/DDBJ whole genome shotgun (WGS) entry which is preliminary data.</text>
</comment>
<keyword evidence="3" id="KW-1185">Reference proteome</keyword>
<sequence>MTNTLRFPAADPAAAAAFFAAQLAFEADPDDVVRDLEAGATAGFRLVETRGRAAFERSRIPGALNLPHWEVDGTTTAGWDRDLVYVCYCESSACNAATKGALRLSELGFRVKRLSGGIVAWQAAGYPVEGDSVEGDLAGGDLAGGDLAGGDQAGGDQAGGTGPSGVACAC</sequence>
<dbReference type="InterPro" id="IPR050229">
    <property type="entry name" value="GlpE_sulfurtransferase"/>
</dbReference>
<gene>
    <name evidence="2" type="ORF">CKY47_25240</name>
</gene>
<feature type="domain" description="Rhodanese" evidence="1">
    <location>
        <begin position="40"/>
        <end position="130"/>
    </location>
</feature>
<dbReference type="PROSITE" id="PS50206">
    <property type="entry name" value="RHODANESE_3"/>
    <property type="match status" value="1"/>
</dbReference>
<dbReference type="Proteomes" id="UP001225605">
    <property type="component" value="Unassembled WGS sequence"/>
</dbReference>
<dbReference type="SUPFAM" id="SSF52821">
    <property type="entry name" value="Rhodanese/Cell cycle control phosphatase"/>
    <property type="match status" value="1"/>
</dbReference>